<organism evidence="2 3">
    <name type="scientific">Streptomyces dysideae</name>
    <dbReference type="NCBI Taxonomy" id="909626"/>
    <lineage>
        <taxon>Bacteria</taxon>
        <taxon>Bacillati</taxon>
        <taxon>Actinomycetota</taxon>
        <taxon>Actinomycetes</taxon>
        <taxon>Kitasatosporales</taxon>
        <taxon>Streptomycetaceae</taxon>
        <taxon>Streptomyces</taxon>
    </lineage>
</organism>
<comment type="caution">
    <text evidence="2">The sequence shown here is derived from an EMBL/GenBank/DDBJ whole genome shotgun (WGS) entry which is preliminary data.</text>
</comment>
<feature type="transmembrane region" description="Helical" evidence="1">
    <location>
        <begin position="130"/>
        <end position="154"/>
    </location>
</feature>
<dbReference type="AlphaFoldDB" id="A0A117S1G7"/>
<accession>A0A117S1G7</accession>
<dbReference type="EMBL" id="LMXB01000040">
    <property type="protein sequence ID" value="KUO20329.1"/>
    <property type="molecule type" value="Genomic_DNA"/>
</dbReference>
<dbReference type="Proteomes" id="UP000053260">
    <property type="component" value="Unassembled WGS sequence"/>
</dbReference>
<keyword evidence="1" id="KW-0812">Transmembrane</keyword>
<name>A0A117S1G7_9ACTN</name>
<evidence type="ECO:0000313" key="3">
    <source>
        <dbReference type="Proteomes" id="UP000053260"/>
    </source>
</evidence>
<feature type="transmembrane region" description="Helical" evidence="1">
    <location>
        <begin position="202"/>
        <end position="222"/>
    </location>
</feature>
<proteinExistence type="predicted"/>
<keyword evidence="1" id="KW-1133">Transmembrane helix</keyword>
<sequence length="233" mass="24562">MIPAVGCALVLAVWLPSDSERYRDYLAAEPCPARATAQAWEDCLRTVPFTVESTKIKSGSNGGSYKATLSGAPFWNGTVAFGDWGPVLARLVPGDQVIGTVWRGDVMTVGIGEGGVRQSTSEEPRDEPQMTVAIGTFLGLLTLLGLQFGAMRLAAARSLGALGSHGHERVTWRGYGKPLLITMAVVCAGVGLPAVWLGGPTWVVPAVALPVVACTAGLLYRYRRPINARGRGA</sequence>
<keyword evidence="3" id="KW-1185">Reference proteome</keyword>
<protein>
    <submittedName>
        <fullName evidence="2">Uncharacterized protein</fullName>
    </submittedName>
</protein>
<gene>
    <name evidence="2" type="ORF">AQJ91_15010</name>
</gene>
<reference evidence="2 3" key="1">
    <citation type="submission" date="2015-10" db="EMBL/GenBank/DDBJ databases">
        <title>Draft genome sequence of Streptomyces sp. RV15, isolated from a marine sponge.</title>
        <authorList>
            <person name="Ruckert C."/>
            <person name="Abdelmohsen U.R."/>
            <person name="Winkler A."/>
            <person name="Hentschel U."/>
            <person name="Kalinowski J."/>
            <person name="Kampfer P."/>
            <person name="Glaeser S."/>
        </authorList>
    </citation>
    <scope>NUCLEOTIDE SEQUENCE [LARGE SCALE GENOMIC DNA]</scope>
    <source>
        <strain evidence="2 3">RV15</strain>
    </source>
</reference>
<feature type="transmembrane region" description="Helical" evidence="1">
    <location>
        <begin position="175"/>
        <end position="196"/>
    </location>
</feature>
<evidence type="ECO:0000256" key="1">
    <source>
        <dbReference type="SAM" id="Phobius"/>
    </source>
</evidence>
<evidence type="ECO:0000313" key="2">
    <source>
        <dbReference type="EMBL" id="KUO20329.1"/>
    </source>
</evidence>
<keyword evidence="1" id="KW-0472">Membrane</keyword>